<sequence length="454" mass="50407">MALFLLFSTLTLLILLSMAVFSDQQPLLNSAEQEAVYRVLHSINSAIPWRDDFPDNLCISAPHGVVCETSSDESNGMDTETAHIVELSFGYVSDFNPNPPCSPNATFNPLLFTSFKYLRKLFFYKCFNESQVSVPDVSPSFGYTLEELVFIDNPSLVGSLSGIIRNFTSLRRLVLTGNGVYGEMPEETGNFVNLEEITLSRNQLAGELPGTLAMLKKLEVLDLSQNHFEGCVPELMGNLTKLLKLDLSSNGFGCKIPETFRHLQRLEFLDLSFNHFGNFGIPMFLGEMPRLKEVYLSGNLLGGQIPEIWKNLEGVARIGFSNLGLIGNIPTSMGIYLRNLSYLGLDNNKLEGSVPQEFGLLQFADEINLENNNLSGRVPFSTKVGEKLKLAGNTGLCVDAKLNYTKNRSTSRQLKLCNKPDIPNAVIFNGVSLLLFYPHVLFFSLGFLFVFTGL</sequence>
<reference evidence="1 2" key="1">
    <citation type="journal article" date="2022" name="DNA Res.">
        <title>Chromosomal-level genome assembly of the orchid tree Bauhinia variegata (Leguminosae; Cercidoideae) supports the allotetraploid origin hypothesis of Bauhinia.</title>
        <authorList>
            <person name="Zhong Y."/>
            <person name="Chen Y."/>
            <person name="Zheng D."/>
            <person name="Pang J."/>
            <person name="Liu Y."/>
            <person name="Luo S."/>
            <person name="Meng S."/>
            <person name="Qian L."/>
            <person name="Wei D."/>
            <person name="Dai S."/>
            <person name="Zhou R."/>
        </authorList>
    </citation>
    <scope>NUCLEOTIDE SEQUENCE [LARGE SCALE GENOMIC DNA]</scope>
    <source>
        <strain evidence="1">BV-YZ2020</strain>
    </source>
</reference>
<dbReference type="Proteomes" id="UP000828941">
    <property type="component" value="Chromosome 4"/>
</dbReference>
<name>A0ACB9PLQ4_BAUVA</name>
<organism evidence="1 2">
    <name type="scientific">Bauhinia variegata</name>
    <name type="common">Purple orchid tree</name>
    <name type="synonym">Phanera variegata</name>
    <dbReference type="NCBI Taxonomy" id="167791"/>
    <lineage>
        <taxon>Eukaryota</taxon>
        <taxon>Viridiplantae</taxon>
        <taxon>Streptophyta</taxon>
        <taxon>Embryophyta</taxon>
        <taxon>Tracheophyta</taxon>
        <taxon>Spermatophyta</taxon>
        <taxon>Magnoliopsida</taxon>
        <taxon>eudicotyledons</taxon>
        <taxon>Gunneridae</taxon>
        <taxon>Pentapetalae</taxon>
        <taxon>rosids</taxon>
        <taxon>fabids</taxon>
        <taxon>Fabales</taxon>
        <taxon>Fabaceae</taxon>
        <taxon>Cercidoideae</taxon>
        <taxon>Cercideae</taxon>
        <taxon>Bauhiniinae</taxon>
        <taxon>Bauhinia</taxon>
    </lineage>
</organism>
<evidence type="ECO:0000313" key="1">
    <source>
        <dbReference type="EMBL" id="KAI4349371.1"/>
    </source>
</evidence>
<protein>
    <submittedName>
        <fullName evidence="1">Uncharacterized protein</fullName>
    </submittedName>
</protein>
<dbReference type="EMBL" id="CM039429">
    <property type="protein sequence ID" value="KAI4349371.1"/>
    <property type="molecule type" value="Genomic_DNA"/>
</dbReference>
<accession>A0ACB9PLQ4</accession>
<evidence type="ECO:0000313" key="2">
    <source>
        <dbReference type="Proteomes" id="UP000828941"/>
    </source>
</evidence>
<comment type="caution">
    <text evidence="1">The sequence shown here is derived from an EMBL/GenBank/DDBJ whole genome shotgun (WGS) entry which is preliminary data.</text>
</comment>
<proteinExistence type="predicted"/>
<gene>
    <name evidence="1" type="ORF">L6164_009963</name>
</gene>
<keyword evidence="2" id="KW-1185">Reference proteome</keyword>